<comment type="caution">
    <text evidence="1">The sequence shown here is derived from an EMBL/GenBank/DDBJ whole genome shotgun (WGS) entry which is preliminary data.</text>
</comment>
<dbReference type="AlphaFoldDB" id="A0A6D2LC29"/>
<proteinExistence type="predicted"/>
<accession>A0A6D2LC29</accession>
<reference evidence="1" key="1">
    <citation type="submission" date="2020-01" db="EMBL/GenBank/DDBJ databases">
        <authorList>
            <person name="Mishra B."/>
        </authorList>
    </citation>
    <scope>NUCLEOTIDE SEQUENCE [LARGE SCALE GENOMIC DNA]</scope>
</reference>
<organism evidence="1 2">
    <name type="scientific">Microthlaspi erraticum</name>
    <dbReference type="NCBI Taxonomy" id="1685480"/>
    <lineage>
        <taxon>Eukaryota</taxon>
        <taxon>Viridiplantae</taxon>
        <taxon>Streptophyta</taxon>
        <taxon>Embryophyta</taxon>
        <taxon>Tracheophyta</taxon>
        <taxon>Spermatophyta</taxon>
        <taxon>Magnoliopsida</taxon>
        <taxon>eudicotyledons</taxon>
        <taxon>Gunneridae</taxon>
        <taxon>Pentapetalae</taxon>
        <taxon>rosids</taxon>
        <taxon>malvids</taxon>
        <taxon>Brassicales</taxon>
        <taxon>Brassicaceae</taxon>
        <taxon>Coluteocarpeae</taxon>
        <taxon>Microthlaspi</taxon>
    </lineage>
</organism>
<sequence>MTKIPVAHAPHTRIGICTLNNRLSLSEDKGDTQTIWSLHQDNVMTWVKTYSINLRSTLDCPIHDEDYEEYLRPQPTTGYCSMTPATTTTSSCYTILGLTHLVNSSQLLIYWEVPFLITKA</sequence>
<gene>
    <name evidence="1" type="ORF">MERR_LOCUS49061</name>
</gene>
<name>A0A6D2LC29_9BRAS</name>
<evidence type="ECO:0000313" key="2">
    <source>
        <dbReference type="Proteomes" id="UP000467841"/>
    </source>
</evidence>
<keyword evidence="2" id="KW-1185">Reference proteome</keyword>
<evidence type="ECO:0000313" key="1">
    <source>
        <dbReference type="EMBL" id="CAA7061825.1"/>
    </source>
</evidence>
<dbReference type="EMBL" id="CACVBM020001895">
    <property type="protein sequence ID" value="CAA7061825.1"/>
    <property type="molecule type" value="Genomic_DNA"/>
</dbReference>
<dbReference type="OrthoDB" id="1939031at2759"/>
<protein>
    <submittedName>
        <fullName evidence="1">Uncharacterized protein</fullName>
    </submittedName>
</protein>
<dbReference type="Proteomes" id="UP000467841">
    <property type="component" value="Unassembled WGS sequence"/>
</dbReference>